<sequence>MIAQQPAVEAFFPGFADNMQKLQGHGLEFYLASNDTLRPYLNEAPYGHKLAWLDFTDTSADKGWDTGEFLNLFNVINGIAFGDRGIPMPQWVMVDLILMPSAAVIAALPQAQFTETLETSAFDEDAKRHLRAVFDKVKQSDYNGPIPIGGYCAAPSAAPGTWVGWSLWSVMTNVGLGRALKALALSVYQAQKLDGVTQYDNTALRVHTRFGRLRIMVATVPFHTSPGSFVYENDFTVPVAGSEPEPTFLLDPFDYERQRAMQKAIEAREHTYYVLRPGHLVKDGTSYVPILELPYPSEGN</sequence>
<dbReference type="RefSeq" id="WP_245908370.1">
    <property type="nucleotide sequence ID" value="NZ_PVZG01000010.1"/>
</dbReference>
<evidence type="ECO:0000313" key="2">
    <source>
        <dbReference type="Proteomes" id="UP000239209"/>
    </source>
</evidence>
<comment type="caution">
    <text evidence="1">The sequence shown here is derived from an EMBL/GenBank/DDBJ whole genome shotgun (WGS) entry which is preliminary data.</text>
</comment>
<dbReference type="Proteomes" id="UP000239209">
    <property type="component" value="Unassembled WGS sequence"/>
</dbReference>
<keyword evidence="2" id="KW-1185">Reference proteome</keyword>
<dbReference type="AlphaFoldDB" id="A0A2T0S1Z0"/>
<organism evidence="1 2">
    <name type="scientific">Pseudosporangium ferrugineum</name>
    <dbReference type="NCBI Taxonomy" id="439699"/>
    <lineage>
        <taxon>Bacteria</taxon>
        <taxon>Bacillati</taxon>
        <taxon>Actinomycetota</taxon>
        <taxon>Actinomycetes</taxon>
        <taxon>Micromonosporales</taxon>
        <taxon>Micromonosporaceae</taxon>
        <taxon>Pseudosporangium</taxon>
    </lineage>
</organism>
<accession>A0A2T0S1Z0</accession>
<dbReference type="EMBL" id="PVZG01000010">
    <property type="protein sequence ID" value="PRY27437.1"/>
    <property type="molecule type" value="Genomic_DNA"/>
</dbReference>
<gene>
    <name evidence="1" type="ORF">CLV70_11022</name>
</gene>
<evidence type="ECO:0000313" key="1">
    <source>
        <dbReference type="EMBL" id="PRY27437.1"/>
    </source>
</evidence>
<name>A0A2T0S1Z0_9ACTN</name>
<protein>
    <submittedName>
        <fullName evidence="1">Uncharacterized protein</fullName>
    </submittedName>
</protein>
<reference evidence="1 2" key="1">
    <citation type="submission" date="2018-03" db="EMBL/GenBank/DDBJ databases">
        <title>Genomic Encyclopedia of Archaeal and Bacterial Type Strains, Phase II (KMG-II): from individual species to whole genera.</title>
        <authorList>
            <person name="Goeker M."/>
        </authorList>
    </citation>
    <scope>NUCLEOTIDE SEQUENCE [LARGE SCALE GENOMIC DNA]</scope>
    <source>
        <strain evidence="1 2">DSM 45348</strain>
    </source>
</reference>
<proteinExistence type="predicted"/>